<accession>A0ABU0I6W5</accession>
<evidence type="ECO:0000256" key="2">
    <source>
        <dbReference type="ARBA" id="ARBA00023002"/>
    </source>
</evidence>
<protein>
    <submittedName>
        <fullName evidence="7">Protein-disulfide isomerase</fullName>
    </submittedName>
</protein>
<dbReference type="SUPFAM" id="SSF52833">
    <property type="entry name" value="Thioredoxin-like"/>
    <property type="match status" value="1"/>
</dbReference>
<evidence type="ECO:0000259" key="6">
    <source>
        <dbReference type="PROSITE" id="PS51352"/>
    </source>
</evidence>
<dbReference type="PROSITE" id="PS51352">
    <property type="entry name" value="THIOREDOXIN_2"/>
    <property type="match status" value="1"/>
</dbReference>
<evidence type="ECO:0000313" key="8">
    <source>
        <dbReference type="Proteomes" id="UP001235269"/>
    </source>
</evidence>
<evidence type="ECO:0000256" key="4">
    <source>
        <dbReference type="ARBA" id="ARBA00023284"/>
    </source>
</evidence>
<feature type="chain" id="PRO_5045881453" evidence="5">
    <location>
        <begin position="27"/>
        <end position="253"/>
    </location>
</feature>
<comment type="caution">
    <text evidence="7">The sequence shown here is derived from an EMBL/GenBank/DDBJ whole genome shotgun (WGS) entry which is preliminary data.</text>
</comment>
<keyword evidence="4" id="KW-0676">Redox-active center</keyword>
<dbReference type="PANTHER" id="PTHR13887:SF14">
    <property type="entry name" value="DISULFIDE BOND FORMATION PROTEIN D"/>
    <property type="match status" value="1"/>
</dbReference>
<dbReference type="Pfam" id="PF01323">
    <property type="entry name" value="DSBA"/>
    <property type="match status" value="1"/>
</dbReference>
<keyword evidence="3" id="KW-1015">Disulfide bond</keyword>
<dbReference type="RefSeq" id="WP_307156182.1">
    <property type="nucleotide sequence ID" value="NZ_JAUSWH010000001.1"/>
</dbReference>
<proteinExistence type="predicted"/>
<dbReference type="InterPro" id="IPR013766">
    <property type="entry name" value="Thioredoxin_domain"/>
</dbReference>
<dbReference type="Gene3D" id="3.40.30.10">
    <property type="entry name" value="Glutaredoxin"/>
    <property type="match status" value="1"/>
</dbReference>
<dbReference type="InterPro" id="IPR036249">
    <property type="entry name" value="Thioredoxin-like_sf"/>
</dbReference>
<feature type="domain" description="Thioredoxin" evidence="6">
    <location>
        <begin position="58"/>
        <end position="247"/>
    </location>
</feature>
<dbReference type="EMBL" id="JAUSWH010000001">
    <property type="protein sequence ID" value="MDQ0453961.1"/>
    <property type="molecule type" value="Genomic_DNA"/>
</dbReference>
<keyword evidence="7" id="KW-0413">Isomerase</keyword>
<reference evidence="7 8" key="1">
    <citation type="submission" date="2023-07" db="EMBL/GenBank/DDBJ databases">
        <title>Genomic Encyclopedia of Type Strains, Phase IV (KMG-IV): sequencing the most valuable type-strain genomes for metagenomic binning, comparative biology and taxonomic classification.</title>
        <authorList>
            <person name="Goeker M."/>
        </authorList>
    </citation>
    <scope>NUCLEOTIDE SEQUENCE [LARGE SCALE GENOMIC DNA]</scope>
    <source>
        <strain evidence="7 8">DSM 100301</strain>
    </source>
</reference>
<organism evidence="7 8">
    <name type="scientific">Rhizobium paknamense</name>
    <dbReference type="NCBI Taxonomy" id="1206817"/>
    <lineage>
        <taxon>Bacteria</taxon>
        <taxon>Pseudomonadati</taxon>
        <taxon>Pseudomonadota</taxon>
        <taxon>Alphaproteobacteria</taxon>
        <taxon>Hyphomicrobiales</taxon>
        <taxon>Rhizobiaceae</taxon>
        <taxon>Rhizobium/Agrobacterium group</taxon>
        <taxon>Rhizobium</taxon>
    </lineage>
</organism>
<dbReference type="CDD" id="cd03023">
    <property type="entry name" value="DsbA_Com1_like"/>
    <property type="match status" value="1"/>
</dbReference>
<dbReference type="InterPro" id="IPR041205">
    <property type="entry name" value="ScsC_N"/>
</dbReference>
<name>A0ABU0I6W5_9HYPH</name>
<keyword evidence="1 5" id="KW-0732">Signal</keyword>
<evidence type="ECO:0000313" key="7">
    <source>
        <dbReference type="EMBL" id="MDQ0453961.1"/>
    </source>
</evidence>
<evidence type="ECO:0000256" key="1">
    <source>
        <dbReference type="ARBA" id="ARBA00022729"/>
    </source>
</evidence>
<dbReference type="PANTHER" id="PTHR13887">
    <property type="entry name" value="GLUTATHIONE S-TRANSFERASE KAPPA"/>
    <property type="match status" value="1"/>
</dbReference>
<dbReference type="Pfam" id="PF18312">
    <property type="entry name" value="ScsC_N"/>
    <property type="match status" value="1"/>
</dbReference>
<sequence length="253" mass="27212">MKSLFSRTALIALLSAGLGFTSAAHALDAKQKQEMGEFIKEYLIAHPEIMLDVQDALQKKQEAARAVAAEQAVKTDKDAIFNAKTDIALGNPKGNVTIVEFFDYNCGYCRHALSDMDQILKSDPNVRFVLKEFPILGPDSVAAHRVSAALKQLAPEKYGEFHRELLGSGGRATEASAMEVATSLGLKEADLRKAMADNPNDAAVQQAYQLAQNLGINGTPAYIVGNEVISGAVGADELEQKLKNLRSCGKSTC</sequence>
<dbReference type="InterPro" id="IPR001853">
    <property type="entry name" value="DSBA-like_thioredoxin_dom"/>
</dbReference>
<feature type="signal peptide" evidence="5">
    <location>
        <begin position="1"/>
        <end position="26"/>
    </location>
</feature>
<evidence type="ECO:0000256" key="3">
    <source>
        <dbReference type="ARBA" id="ARBA00023157"/>
    </source>
</evidence>
<keyword evidence="2" id="KW-0560">Oxidoreductase</keyword>
<gene>
    <name evidence="7" type="ORF">QO005_000276</name>
</gene>
<keyword evidence="8" id="KW-1185">Reference proteome</keyword>
<dbReference type="Proteomes" id="UP001235269">
    <property type="component" value="Unassembled WGS sequence"/>
</dbReference>
<evidence type="ECO:0000256" key="5">
    <source>
        <dbReference type="SAM" id="SignalP"/>
    </source>
</evidence>
<dbReference type="GO" id="GO:0016853">
    <property type="term" value="F:isomerase activity"/>
    <property type="evidence" value="ECO:0007669"/>
    <property type="project" value="UniProtKB-KW"/>
</dbReference>